<dbReference type="GO" id="GO:0046872">
    <property type="term" value="F:metal ion binding"/>
    <property type="evidence" value="ECO:0007669"/>
    <property type="project" value="UniProtKB-KW"/>
</dbReference>
<dbReference type="EMBL" id="UINC01154592">
    <property type="protein sequence ID" value="SVD49962.1"/>
    <property type="molecule type" value="Genomic_DNA"/>
</dbReference>
<keyword evidence="10" id="KW-0030">Aminoacyl-tRNA synthetase</keyword>
<proteinExistence type="predicted"/>
<dbReference type="Pfam" id="PF02824">
    <property type="entry name" value="TGS"/>
    <property type="match status" value="1"/>
</dbReference>
<keyword evidence="9" id="KW-0648">Protein biosynthesis</keyword>
<dbReference type="PANTHER" id="PTHR11451">
    <property type="entry name" value="THREONINE-TRNA LIGASE"/>
    <property type="match status" value="1"/>
</dbReference>
<feature type="non-terminal residue" evidence="12">
    <location>
        <position position="119"/>
    </location>
</feature>
<evidence type="ECO:0000256" key="4">
    <source>
        <dbReference type="ARBA" id="ARBA00022723"/>
    </source>
</evidence>
<dbReference type="Gene3D" id="3.30.980.10">
    <property type="entry name" value="Threonyl-trna Synthetase, Chain A, domain 2"/>
    <property type="match status" value="1"/>
</dbReference>
<evidence type="ECO:0000256" key="7">
    <source>
        <dbReference type="ARBA" id="ARBA00022840"/>
    </source>
</evidence>
<accession>A0A382VTY1</accession>
<dbReference type="CDD" id="cd01667">
    <property type="entry name" value="TGS_ThrRS"/>
    <property type="match status" value="1"/>
</dbReference>
<keyword evidence="7" id="KW-0067">ATP-binding</keyword>
<evidence type="ECO:0000256" key="5">
    <source>
        <dbReference type="ARBA" id="ARBA00022741"/>
    </source>
</evidence>
<evidence type="ECO:0000256" key="9">
    <source>
        <dbReference type="ARBA" id="ARBA00022917"/>
    </source>
</evidence>
<sequence>MPSITLPDGSTKDFEQSISIDDLAKSIGPGLARSAIAGKINETLYDLSYVIEKDCSVSIITKETSEGLDIIRHSTAHLMAHAVKLLYPKVEITIGPVIENGFYYDFAIGTPFTDQNLES</sequence>
<dbReference type="GO" id="GO:0000049">
    <property type="term" value="F:tRNA binding"/>
    <property type="evidence" value="ECO:0007669"/>
    <property type="project" value="UniProtKB-KW"/>
</dbReference>
<evidence type="ECO:0000256" key="3">
    <source>
        <dbReference type="ARBA" id="ARBA00022598"/>
    </source>
</evidence>
<dbReference type="InterPro" id="IPR004095">
    <property type="entry name" value="TGS"/>
</dbReference>
<evidence type="ECO:0000256" key="6">
    <source>
        <dbReference type="ARBA" id="ARBA00022833"/>
    </source>
</evidence>
<keyword evidence="3" id="KW-0436">Ligase</keyword>
<reference evidence="12" key="1">
    <citation type="submission" date="2018-05" db="EMBL/GenBank/DDBJ databases">
        <authorList>
            <person name="Lanie J.A."/>
            <person name="Ng W.-L."/>
            <person name="Kazmierczak K.M."/>
            <person name="Andrzejewski T.M."/>
            <person name="Davidsen T.M."/>
            <person name="Wayne K.J."/>
            <person name="Tettelin H."/>
            <person name="Glass J.I."/>
            <person name="Rusch D."/>
            <person name="Podicherti R."/>
            <person name="Tsui H.-C.T."/>
            <person name="Winkler M.E."/>
        </authorList>
    </citation>
    <scope>NUCLEOTIDE SEQUENCE</scope>
</reference>
<keyword evidence="4" id="KW-0479">Metal-binding</keyword>
<protein>
    <recommendedName>
        <fullName evidence="11">TGS domain-containing protein</fullName>
    </recommendedName>
</protein>
<dbReference type="InterPro" id="IPR018163">
    <property type="entry name" value="Thr/Ala-tRNA-synth_IIc_edit"/>
</dbReference>
<dbReference type="InterPro" id="IPR012675">
    <property type="entry name" value="Beta-grasp_dom_sf"/>
</dbReference>
<dbReference type="PROSITE" id="PS51880">
    <property type="entry name" value="TGS"/>
    <property type="match status" value="1"/>
</dbReference>
<evidence type="ECO:0000259" key="11">
    <source>
        <dbReference type="PROSITE" id="PS51880"/>
    </source>
</evidence>
<dbReference type="SUPFAM" id="SSF55186">
    <property type="entry name" value="ThrRS/AlaRS common domain"/>
    <property type="match status" value="1"/>
</dbReference>
<dbReference type="InterPro" id="IPR012676">
    <property type="entry name" value="TGS-like"/>
</dbReference>
<keyword evidence="6" id="KW-0862">Zinc</keyword>
<dbReference type="FunFam" id="3.10.20.30:FF:000005">
    <property type="entry name" value="Threonine--tRNA ligase"/>
    <property type="match status" value="1"/>
</dbReference>
<evidence type="ECO:0000256" key="2">
    <source>
        <dbReference type="ARBA" id="ARBA00022555"/>
    </source>
</evidence>
<dbReference type="Gene3D" id="3.10.20.30">
    <property type="match status" value="1"/>
</dbReference>
<dbReference type="GO" id="GO:0004829">
    <property type="term" value="F:threonine-tRNA ligase activity"/>
    <property type="evidence" value="ECO:0007669"/>
    <property type="project" value="TreeGrafter"/>
</dbReference>
<organism evidence="12">
    <name type="scientific">marine metagenome</name>
    <dbReference type="NCBI Taxonomy" id="408172"/>
    <lineage>
        <taxon>unclassified sequences</taxon>
        <taxon>metagenomes</taxon>
        <taxon>ecological metagenomes</taxon>
    </lineage>
</organism>
<keyword evidence="8" id="KW-0694">RNA-binding</keyword>
<keyword evidence="2" id="KW-0820">tRNA-binding</keyword>
<gene>
    <name evidence="12" type="ORF">METZ01_LOCUS402816</name>
</gene>
<dbReference type="GO" id="GO:0006435">
    <property type="term" value="P:threonyl-tRNA aminoacylation"/>
    <property type="evidence" value="ECO:0007669"/>
    <property type="project" value="TreeGrafter"/>
</dbReference>
<evidence type="ECO:0000256" key="8">
    <source>
        <dbReference type="ARBA" id="ARBA00022884"/>
    </source>
</evidence>
<evidence type="ECO:0000313" key="12">
    <source>
        <dbReference type="EMBL" id="SVD49962.1"/>
    </source>
</evidence>
<evidence type="ECO:0000256" key="10">
    <source>
        <dbReference type="ARBA" id="ARBA00023146"/>
    </source>
</evidence>
<dbReference type="AlphaFoldDB" id="A0A382VTY1"/>
<keyword evidence="1" id="KW-0963">Cytoplasm</keyword>
<evidence type="ECO:0000256" key="1">
    <source>
        <dbReference type="ARBA" id="ARBA00022490"/>
    </source>
</evidence>
<feature type="domain" description="TGS" evidence="11">
    <location>
        <begin position="1"/>
        <end position="61"/>
    </location>
</feature>
<keyword evidence="5" id="KW-0547">Nucleotide-binding</keyword>
<dbReference type="GO" id="GO:0005524">
    <property type="term" value="F:ATP binding"/>
    <property type="evidence" value="ECO:0007669"/>
    <property type="project" value="UniProtKB-KW"/>
</dbReference>
<dbReference type="SUPFAM" id="SSF81271">
    <property type="entry name" value="TGS-like"/>
    <property type="match status" value="1"/>
</dbReference>
<dbReference type="PANTHER" id="PTHR11451:SF44">
    <property type="entry name" value="THREONINE--TRNA LIGASE, CHLOROPLASTIC_MITOCHONDRIAL 2"/>
    <property type="match status" value="1"/>
</dbReference>
<name>A0A382VTY1_9ZZZZ</name>